<gene>
    <name evidence="2" type="ORF">SAMN04487772_11734</name>
</gene>
<dbReference type="InterPro" id="IPR051531">
    <property type="entry name" value="N-acetyltransferase"/>
</dbReference>
<evidence type="ECO:0000313" key="3">
    <source>
        <dbReference type="Proteomes" id="UP000199800"/>
    </source>
</evidence>
<dbReference type="CDD" id="cd04301">
    <property type="entry name" value="NAT_SF"/>
    <property type="match status" value="1"/>
</dbReference>
<keyword evidence="3" id="KW-1185">Reference proteome</keyword>
<dbReference type="PANTHER" id="PTHR43792:SF1">
    <property type="entry name" value="N-ACETYLTRANSFERASE DOMAIN-CONTAINING PROTEIN"/>
    <property type="match status" value="1"/>
</dbReference>
<dbReference type="Proteomes" id="UP000199800">
    <property type="component" value="Unassembled WGS sequence"/>
</dbReference>
<dbReference type="SUPFAM" id="SSF55729">
    <property type="entry name" value="Acyl-CoA N-acyltransferases (Nat)"/>
    <property type="match status" value="1"/>
</dbReference>
<organism evidence="2 3">
    <name type="scientific">[Clostridium] polysaccharolyticum</name>
    <dbReference type="NCBI Taxonomy" id="29364"/>
    <lineage>
        <taxon>Bacteria</taxon>
        <taxon>Bacillati</taxon>
        <taxon>Bacillota</taxon>
        <taxon>Clostridia</taxon>
        <taxon>Lachnospirales</taxon>
        <taxon>Lachnospiraceae</taxon>
    </lineage>
</organism>
<dbReference type="EMBL" id="FOHN01000017">
    <property type="protein sequence ID" value="SET37282.1"/>
    <property type="molecule type" value="Genomic_DNA"/>
</dbReference>
<dbReference type="STRING" id="29364.SAMN04487772_11734"/>
<dbReference type="InterPro" id="IPR000182">
    <property type="entry name" value="GNAT_dom"/>
</dbReference>
<name>A0A1I0DXM1_9FIRM</name>
<dbReference type="PANTHER" id="PTHR43792">
    <property type="entry name" value="GNAT FAMILY, PUTATIVE (AFU_ORTHOLOGUE AFUA_3G00765)-RELATED-RELATED"/>
    <property type="match status" value="1"/>
</dbReference>
<accession>A0A1I0DXM1</accession>
<proteinExistence type="predicted"/>
<dbReference type="InterPro" id="IPR016181">
    <property type="entry name" value="Acyl_CoA_acyltransferase"/>
</dbReference>
<reference evidence="2 3" key="1">
    <citation type="submission" date="2016-10" db="EMBL/GenBank/DDBJ databases">
        <authorList>
            <person name="de Groot N.N."/>
        </authorList>
    </citation>
    <scope>NUCLEOTIDE SEQUENCE [LARGE SCALE GENOMIC DNA]</scope>
    <source>
        <strain evidence="2 3">DSM 1801</strain>
    </source>
</reference>
<keyword evidence="2" id="KW-0808">Transferase</keyword>
<evidence type="ECO:0000313" key="2">
    <source>
        <dbReference type="EMBL" id="SET37282.1"/>
    </source>
</evidence>
<evidence type="ECO:0000259" key="1">
    <source>
        <dbReference type="PROSITE" id="PS51186"/>
    </source>
</evidence>
<feature type="domain" description="N-acetyltransferase" evidence="1">
    <location>
        <begin position="119"/>
        <end position="278"/>
    </location>
</feature>
<dbReference type="PROSITE" id="PS51186">
    <property type="entry name" value="GNAT"/>
    <property type="match status" value="1"/>
</dbReference>
<dbReference type="Pfam" id="PF13302">
    <property type="entry name" value="Acetyltransf_3"/>
    <property type="match status" value="1"/>
</dbReference>
<dbReference type="GO" id="GO:0016747">
    <property type="term" value="F:acyltransferase activity, transferring groups other than amino-acyl groups"/>
    <property type="evidence" value="ECO:0007669"/>
    <property type="project" value="InterPro"/>
</dbReference>
<sequence length="315" mass="36936">MELKTILFFSEQTVNNIICQLLNNLEMLEIQSLWNPESLPETAFSPESTLIVAETAQGIQFAIKQRIPYIEKWENTLSDSQWKPVCYYDRLEALTCEYLENQWKRAHHLPLTICTSKRFYLQELSLADFPKLYAIRQKEAITRFLPKLSSLEEELKKHKHYITCQYEFFDYGLWGVFKKDGTLIGQAGIQNTDYNGHTYLELAYFISPEYQQKGYATEAILAIYHFVVTHLEENRILAIIAKNNLASIRTAMNLGMKPKEEVKHLGFDCHYYVLDNIKDFLSLYESEQKRVNAAKSALRNAIKRPVQEVYSRYRQ</sequence>
<dbReference type="Gene3D" id="3.40.630.30">
    <property type="match status" value="1"/>
</dbReference>
<dbReference type="AlphaFoldDB" id="A0A1I0DXM1"/>
<protein>
    <submittedName>
        <fullName evidence="2">Protein N-acetyltransferase, RimJ/RimL family</fullName>
    </submittedName>
</protein>